<dbReference type="PANTHER" id="PTHR30092:SF0">
    <property type="entry name" value="INNER MEMBRANE PROTEIN CRED"/>
    <property type="match status" value="1"/>
</dbReference>
<feature type="transmembrane region" description="Helical" evidence="1">
    <location>
        <begin position="333"/>
        <end position="351"/>
    </location>
</feature>
<feature type="transmembrane region" description="Helical" evidence="1">
    <location>
        <begin position="411"/>
        <end position="430"/>
    </location>
</feature>
<comment type="caution">
    <text evidence="2">The sequence shown here is derived from an EMBL/GenBank/DDBJ whole genome shotgun (WGS) entry which is preliminary data.</text>
</comment>
<organism evidence="2 3">
    <name type="scientific">Simiduia curdlanivorans</name>
    <dbReference type="NCBI Taxonomy" id="1492769"/>
    <lineage>
        <taxon>Bacteria</taxon>
        <taxon>Pseudomonadati</taxon>
        <taxon>Pseudomonadota</taxon>
        <taxon>Gammaproteobacteria</taxon>
        <taxon>Cellvibrionales</taxon>
        <taxon>Cellvibrionaceae</taxon>
        <taxon>Simiduia</taxon>
    </lineage>
</organism>
<dbReference type="RefSeq" id="WP_290260934.1">
    <property type="nucleotide sequence ID" value="NZ_JAUFQG010000004.1"/>
</dbReference>
<dbReference type="NCBIfam" id="NF008712">
    <property type="entry name" value="PRK11715.1-1"/>
    <property type="match status" value="1"/>
</dbReference>
<evidence type="ECO:0000313" key="3">
    <source>
        <dbReference type="Proteomes" id="UP001595840"/>
    </source>
</evidence>
<keyword evidence="3" id="KW-1185">Reference proteome</keyword>
<keyword evidence="1" id="KW-0472">Membrane</keyword>
<dbReference type="PIRSF" id="PIRSF004548">
    <property type="entry name" value="CreD"/>
    <property type="match status" value="1"/>
</dbReference>
<keyword evidence="1" id="KW-0812">Transmembrane</keyword>
<dbReference type="PANTHER" id="PTHR30092">
    <property type="entry name" value="INNER MEMBRANE PROTEIN CRED"/>
    <property type="match status" value="1"/>
</dbReference>
<gene>
    <name evidence="2" type="primary">creD</name>
    <name evidence="2" type="ORF">ACFOX3_13150</name>
</gene>
<reference evidence="3" key="1">
    <citation type="journal article" date="2019" name="Int. J. Syst. Evol. Microbiol.">
        <title>The Global Catalogue of Microorganisms (GCM) 10K type strain sequencing project: providing services to taxonomists for standard genome sequencing and annotation.</title>
        <authorList>
            <consortium name="The Broad Institute Genomics Platform"/>
            <consortium name="The Broad Institute Genome Sequencing Center for Infectious Disease"/>
            <person name="Wu L."/>
            <person name="Ma J."/>
        </authorList>
    </citation>
    <scope>NUCLEOTIDE SEQUENCE [LARGE SCALE GENOMIC DNA]</scope>
    <source>
        <strain evidence="3">CECT 8570</strain>
    </source>
</reference>
<protein>
    <submittedName>
        <fullName evidence="2">Cell envelope integrity protein CreD</fullName>
    </submittedName>
</protein>
<feature type="transmembrane region" description="Helical" evidence="1">
    <location>
        <begin position="308"/>
        <end position="326"/>
    </location>
</feature>
<evidence type="ECO:0000313" key="2">
    <source>
        <dbReference type="EMBL" id="MFC4363255.1"/>
    </source>
</evidence>
<sequence>MKRPLLYKCLSLAALILLLLVPISMIDGVIEDRQQTHQQVLHEIAQSSTFSQKVSGPILVLPYRKKVLQWKVEAQTNARVQEEVWQAGVHYLLPEKFDLNANLTTEVRSRGIYEALLYHADATLSGHFQVPSNFGVQGDDETTRFSDPYIALAIEDIRGIENALTIEVNGKAITMAPSANVSKLGEGVHAMLERLDISKKTRMDFSLALRLQGTESLSITPVGKETRVQLVSDWPHPSFMGNQLPASRSVGAEGFSATWNTSYFSSNIVESFDRCMAGECNAFGSKAFGVSLIDPVDRYVKSDRAIKYALLFIALTFGSFVLFEVLKRLVVHPVQYALVGLSLAFFYLLLVSLSEHISFGLSYTISAAACILLIGFYLSYVLASVYRALGFTAGLTALYGFLYALLCAEDYALLMGAILLFSVLGLFMFLTRHIDWYSVGQKPLDRTSDSACQ</sequence>
<evidence type="ECO:0000256" key="1">
    <source>
        <dbReference type="SAM" id="Phobius"/>
    </source>
</evidence>
<feature type="transmembrane region" description="Helical" evidence="1">
    <location>
        <begin position="385"/>
        <end position="405"/>
    </location>
</feature>
<keyword evidence="1" id="KW-1133">Transmembrane helix</keyword>
<dbReference type="Pfam" id="PF06123">
    <property type="entry name" value="CreD"/>
    <property type="match status" value="1"/>
</dbReference>
<feature type="transmembrane region" description="Helical" evidence="1">
    <location>
        <begin position="357"/>
        <end position="378"/>
    </location>
</feature>
<dbReference type="Proteomes" id="UP001595840">
    <property type="component" value="Unassembled WGS sequence"/>
</dbReference>
<dbReference type="EMBL" id="JBHSCX010000020">
    <property type="protein sequence ID" value="MFC4363255.1"/>
    <property type="molecule type" value="Genomic_DNA"/>
</dbReference>
<accession>A0ABV8V7R8</accession>
<dbReference type="InterPro" id="IPR010364">
    <property type="entry name" value="Uncharacterised_IM_CreD"/>
</dbReference>
<proteinExistence type="predicted"/>
<name>A0ABV8V7R8_9GAMM</name>